<protein>
    <submittedName>
        <fullName evidence="3">PlsC domain-containing protein</fullName>
    </submittedName>
</protein>
<accession>A0A183GR15</accession>
<reference evidence="1 2" key="1">
    <citation type="submission" date="2018-11" db="EMBL/GenBank/DDBJ databases">
        <authorList>
            <consortium name="Pathogen Informatics"/>
        </authorList>
    </citation>
    <scope>NUCLEOTIDE SEQUENCE [LARGE SCALE GENOMIC DNA]</scope>
</reference>
<dbReference type="AlphaFoldDB" id="A0A183GR15"/>
<keyword evidence="2" id="KW-1185">Reference proteome</keyword>
<reference evidence="3" key="2">
    <citation type="submission" date="2019-09" db="UniProtKB">
        <authorList>
            <consortium name="WormBaseParasite"/>
        </authorList>
    </citation>
    <scope>IDENTIFICATION</scope>
</reference>
<dbReference type="WBParaSite" id="HPBE_0002513501-mRNA-1">
    <property type="protein sequence ID" value="HPBE_0002513501-mRNA-1"/>
    <property type="gene ID" value="HPBE_0002513501"/>
</dbReference>
<evidence type="ECO:0000313" key="2">
    <source>
        <dbReference type="Proteomes" id="UP000050761"/>
    </source>
</evidence>
<dbReference type="Proteomes" id="UP000050761">
    <property type="component" value="Unassembled WGS sequence"/>
</dbReference>
<proteinExistence type="predicted"/>
<dbReference type="EMBL" id="UZAH01037394">
    <property type="protein sequence ID" value="VDP49252.1"/>
    <property type="molecule type" value="Genomic_DNA"/>
</dbReference>
<accession>A0A3P8DD15</accession>
<organism evidence="2 3">
    <name type="scientific">Heligmosomoides polygyrus</name>
    <name type="common">Parasitic roundworm</name>
    <dbReference type="NCBI Taxonomy" id="6339"/>
    <lineage>
        <taxon>Eukaryota</taxon>
        <taxon>Metazoa</taxon>
        <taxon>Ecdysozoa</taxon>
        <taxon>Nematoda</taxon>
        <taxon>Chromadorea</taxon>
        <taxon>Rhabditida</taxon>
        <taxon>Rhabditina</taxon>
        <taxon>Rhabditomorpha</taxon>
        <taxon>Strongyloidea</taxon>
        <taxon>Heligmosomidae</taxon>
        <taxon>Heligmosomoides</taxon>
    </lineage>
</organism>
<evidence type="ECO:0000313" key="1">
    <source>
        <dbReference type="EMBL" id="VDP49252.1"/>
    </source>
</evidence>
<evidence type="ECO:0000313" key="3">
    <source>
        <dbReference type="WBParaSite" id="HPBE_0002513501-mRNA-1"/>
    </source>
</evidence>
<gene>
    <name evidence="1" type="ORF">HPBE_LOCUS25134</name>
</gene>
<sequence length="207" mass="23075">MISMKITTSIIIVWHDAMPDSRPMRQVLICLERQLQCGGAIAFFPSPYEDDSAQEWDAMERVCADQALDTVTYIHPALILGAHPRNGKAPFIGRQILCFLEKLRLSVHDLIKIGQFVFASKDDRERRWLKIRTATVTNARSLSTMQTVRAIMRTGIVSCIVIEAKGPFAGPSSRTLDHAEPSSTPHGQGAARWIIAAFESRPPPDHV</sequence>
<name>A0A183GR15_HELPZ</name>